<organism evidence="7 8">
    <name type="scientific">Lysobacter soyae</name>
    <dbReference type="NCBI Taxonomy" id="2764185"/>
    <lineage>
        <taxon>Bacteria</taxon>
        <taxon>Pseudomonadati</taxon>
        <taxon>Pseudomonadota</taxon>
        <taxon>Gammaproteobacteria</taxon>
        <taxon>Lysobacterales</taxon>
        <taxon>Lysobacteraceae</taxon>
        <taxon>Lysobacter</taxon>
    </lineage>
</organism>
<dbReference type="Gene3D" id="3.10.450.230">
    <property type="entry name" value="VirB8 protein"/>
    <property type="match status" value="1"/>
</dbReference>
<feature type="domain" description="Bacterial virulence protein VirB8" evidence="6">
    <location>
        <begin position="17"/>
        <end position="236"/>
    </location>
</feature>
<sequence>MSVQGVSASSKQVVARAIDFEVSLADMARKSEQRAWRIAAVAVFVTVCMCGVLAWLLPLKTEVPYLVMADAYTGTASMTRLTTGTRFDEMKASDAVNRSNIWHFILARESWDSTWTSERDWRTVHMMSAPEVVRQMQAERDANNLDSPSRKYGTQSAIRVKILSITPIGQRSGEPPKGATVRFQRLLFDKASGATQILDNKLATLEFKYDPNLKMKDEDSVENPLRFVVTHYRVDTDAATPIPVQQMVAMPPVQLTGQGQ</sequence>
<evidence type="ECO:0000256" key="5">
    <source>
        <dbReference type="SAM" id="Phobius"/>
    </source>
</evidence>
<dbReference type="RefSeq" id="WP_220380536.1">
    <property type="nucleotide sequence ID" value="NZ_CP080544.1"/>
</dbReference>
<dbReference type="CDD" id="cd16424">
    <property type="entry name" value="VirB8"/>
    <property type="match status" value="1"/>
</dbReference>
<evidence type="ECO:0000256" key="3">
    <source>
        <dbReference type="ARBA" id="ARBA00022989"/>
    </source>
</evidence>
<dbReference type="SUPFAM" id="SSF54427">
    <property type="entry name" value="NTF2-like"/>
    <property type="match status" value="1"/>
</dbReference>
<dbReference type="InterPro" id="IPR032710">
    <property type="entry name" value="NTF2-like_dom_sf"/>
</dbReference>
<keyword evidence="4 5" id="KW-0472">Membrane</keyword>
<dbReference type="Proteomes" id="UP000824755">
    <property type="component" value="Chromosome"/>
</dbReference>
<keyword evidence="3 5" id="KW-1133">Transmembrane helix</keyword>
<dbReference type="EMBL" id="CP080544">
    <property type="protein sequence ID" value="QYR53729.1"/>
    <property type="molecule type" value="Genomic_DNA"/>
</dbReference>
<evidence type="ECO:0000313" key="8">
    <source>
        <dbReference type="Proteomes" id="UP000824755"/>
    </source>
</evidence>
<gene>
    <name evidence="7" type="ORF">H8L67_04410</name>
</gene>
<evidence type="ECO:0000256" key="2">
    <source>
        <dbReference type="ARBA" id="ARBA00022692"/>
    </source>
</evidence>
<evidence type="ECO:0000259" key="6">
    <source>
        <dbReference type="Pfam" id="PF04335"/>
    </source>
</evidence>
<protein>
    <submittedName>
        <fullName evidence="7">Type IV secretion system protein</fullName>
    </submittedName>
</protein>
<keyword evidence="2 5" id="KW-0812">Transmembrane</keyword>
<reference evidence="7 8" key="1">
    <citation type="submission" date="2021-08" db="EMBL/GenBank/DDBJ databases">
        <title>Lysobacter sp. strain CJ11 Genome sequencing and assembly.</title>
        <authorList>
            <person name="Kim I."/>
        </authorList>
    </citation>
    <scope>NUCLEOTIDE SEQUENCE [LARGE SCALE GENOMIC DNA]</scope>
    <source>
        <strain evidence="7 8">CJ11</strain>
    </source>
</reference>
<name>A0ABX8WSD8_9GAMM</name>
<keyword evidence="8" id="KW-1185">Reference proteome</keyword>
<dbReference type="InterPro" id="IPR007430">
    <property type="entry name" value="VirB8"/>
</dbReference>
<evidence type="ECO:0000256" key="4">
    <source>
        <dbReference type="ARBA" id="ARBA00023136"/>
    </source>
</evidence>
<dbReference type="Pfam" id="PF04335">
    <property type="entry name" value="VirB8"/>
    <property type="match status" value="1"/>
</dbReference>
<accession>A0ABX8WSD8</accession>
<proteinExistence type="predicted"/>
<comment type="subcellular location">
    <subcellularLocation>
        <location evidence="1">Membrane</location>
        <topology evidence="1">Single-pass membrane protein</topology>
    </subcellularLocation>
</comment>
<evidence type="ECO:0000256" key="1">
    <source>
        <dbReference type="ARBA" id="ARBA00004167"/>
    </source>
</evidence>
<evidence type="ECO:0000313" key="7">
    <source>
        <dbReference type="EMBL" id="QYR53729.1"/>
    </source>
</evidence>
<feature type="transmembrane region" description="Helical" evidence="5">
    <location>
        <begin position="35"/>
        <end position="57"/>
    </location>
</feature>